<accession>A0A024TCK6</accession>
<proteinExistence type="predicted"/>
<protein>
    <submittedName>
        <fullName evidence="2">Uncharacterized protein</fullName>
    </submittedName>
</protein>
<keyword evidence="1" id="KW-0472">Membrane</keyword>
<dbReference type="EMBL" id="KI914007">
    <property type="protein sequence ID" value="ETV91744.1"/>
    <property type="molecule type" value="Genomic_DNA"/>
</dbReference>
<evidence type="ECO:0000313" key="2">
    <source>
        <dbReference type="EMBL" id="ETV91744.1"/>
    </source>
</evidence>
<dbReference type="GeneID" id="20090856"/>
<evidence type="ECO:0000256" key="1">
    <source>
        <dbReference type="SAM" id="Phobius"/>
    </source>
</evidence>
<feature type="transmembrane region" description="Helical" evidence="1">
    <location>
        <begin position="44"/>
        <end position="62"/>
    </location>
</feature>
<dbReference type="AlphaFoldDB" id="A0A024TCK6"/>
<feature type="transmembrane region" description="Helical" evidence="1">
    <location>
        <begin position="74"/>
        <end position="95"/>
    </location>
</feature>
<sequence>MTPPTADTQHPLRVLEHKVPFRNLVVGLFLLYAVSFAITWSRVWWNTAVGIAVAAFGLLWLAYPTVKGGIFLELYYYCSFGTILLHVFTAGFLGYDLVVSDLHAALGRSEDPRSLWGVSTALILVVSAQAVHSGMAVNACYSLRMELLRNELVSTVYPAYTELTAV</sequence>
<name>A0A024TCK6_9STRA</name>
<keyword evidence="1" id="KW-1133">Transmembrane helix</keyword>
<organism evidence="2">
    <name type="scientific">Aphanomyces invadans</name>
    <dbReference type="NCBI Taxonomy" id="157072"/>
    <lineage>
        <taxon>Eukaryota</taxon>
        <taxon>Sar</taxon>
        <taxon>Stramenopiles</taxon>
        <taxon>Oomycota</taxon>
        <taxon>Saprolegniomycetes</taxon>
        <taxon>Saprolegniales</taxon>
        <taxon>Verrucalvaceae</taxon>
        <taxon>Aphanomyces</taxon>
    </lineage>
</organism>
<feature type="transmembrane region" description="Helical" evidence="1">
    <location>
        <begin position="115"/>
        <end position="141"/>
    </location>
</feature>
<dbReference type="OrthoDB" id="68800at2759"/>
<gene>
    <name evidence="2" type="ORF">H310_13806</name>
</gene>
<keyword evidence="1" id="KW-0812">Transmembrane</keyword>
<dbReference type="VEuPathDB" id="FungiDB:H310_13806"/>
<reference evidence="2" key="1">
    <citation type="submission" date="2013-12" db="EMBL/GenBank/DDBJ databases">
        <title>The Genome Sequence of Aphanomyces invadans NJM9701.</title>
        <authorList>
            <consortium name="The Broad Institute Genomics Platform"/>
            <person name="Russ C."/>
            <person name="Tyler B."/>
            <person name="van West P."/>
            <person name="Dieguez-Uribeondo J."/>
            <person name="Young S.K."/>
            <person name="Zeng Q."/>
            <person name="Gargeya S."/>
            <person name="Fitzgerald M."/>
            <person name="Abouelleil A."/>
            <person name="Alvarado L."/>
            <person name="Chapman S.B."/>
            <person name="Gainer-Dewar J."/>
            <person name="Goldberg J."/>
            <person name="Griggs A."/>
            <person name="Gujja S."/>
            <person name="Hansen M."/>
            <person name="Howarth C."/>
            <person name="Imamovic A."/>
            <person name="Ireland A."/>
            <person name="Larimer J."/>
            <person name="McCowan C."/>
            <person name="Murphy C."/>
            <person name="Pearson M."/>
            <person name="Poon T.W."/>
            <person name="Priest M."/>
            <person name="Roberts A."/>
            <person name="Saif S."/>
            <person name="Shea T."/>
            <person name="Sykes S."/>
            <person name="Wortman J."/>
            <person name="Nusbaum C."/>
            <person name="Birren B."/>
        </authorList>
    </citation>
    <scope>NUCLEOTIDE SEQUENCE [LARGE SCALE GENOMIC DNA]</scope>
    <source>
        <strain evidence="2">NJM9701</strain>
    </source>
</reference>
<dbReference type="RefSeq" id="XP_008879670.1">
    <property type="nucleotide sequence ID" value="XM_008881448.1"/>
</dbReference>
<feature type="transmembrane region" description="Helical" evidence="1">
    <location>
        <begin position="21"/>
        <end position="38"/>
    </location>
</feature>